<feature type="domain" description="A to I editase" evidence="4">
    <location>
        <begin position="303"/>
        <end position="662"/>
    </location>
</feature>
<keyword evidence="1" id="KW-0694">RNA-binding</keyword>
<evidence type="ECO:0000313" key="5">
    <source>
        <dbReference type="EMBL" id="PAA74692.1"/>
    </source>
</evidence>
<organism evidence="5 6">
    <name type="scientific">Macrostomum lignano</name>
    <dbReference type="NCBI Taxonomy" id="282301"/>
    <lineage>
        <taxon>Eukaryota</taxon>
        <taxon>Metazoa</taxon>
        <taxon>Spiralia</taxon>
        <taxon>Lophotrochozoa</taxon>
        <taxon>Platyhelminthes</taxon>
        <taxon>Rhabditophora</taxon>
        <taxon>Macrostomorpha</taxon>
        <taxon>Macrostomida</taxon>
        <taxon>Macrostomidae</taxon>
        <taxon>Macrostomum</taxon>
    </lineage>
</organism>
<dbReference type="GO" id="GO:0006382">
    <property type="term" value="P:adenosine to inosine editing"/>
    <property type="evidence" value="ECO:0007669"/>
    <property type="project" value="TreeGrafter"/>
</dbReference>
<dbReference type="PANTHER" id="PTHR10910:SF62">
    <property type="entry name" value="AT07585P-RELATED"/>
    <property type="match status" value="1"/>
</dbReference>
<dbReference type="Proteomes" id="UP000215902">
    <property type="component" value="Unassembled WGS sequence"/>
</dbReference>
<evidence type="ECO:0000259" key="3">
    <source>
        <dbReference type="PROSITE" id="PS50137"/>
    </source>
</evidence>
<feature type="domain" description="DRBM" evidence="3">
    <location>
        <begin position="7"/>
        <end position="74"/>
    </location>
</feature>
<keyword evidence="6" id="KW-1185">Reference proteome</keyword>
<dbReference type="Pfam" id="PF00035">
    <property type="entry name" value="dsrm"/>
    <property type="match status" value="2"/>
</dbReference>
<dbReference type="OrthoDB" id="10268011at2759"/>
<feature type="compositionally biased region" description="Pro residues" evidence="2">
    <location>
        <begin position="113"/>
        <end position="123"/>
    </location>
</feature>
<dbReference type="PROSITE" id="PS50141">
    <property type="entry name" value="A_DEAMIN_EDITASE"/>
    <property type="match status" value="1"/>
</dbReference>
<dbReference type="Gene3D" id="3.30.160.20">
    <property type="match status" value="2"/>
</dbReference>
<gene>
    <name evidence="5" type="ORF">BOX15_Mlig008792g1</name>
</gene>
<evidence type="ECO:0000259" key="4">
    <source>
        <dbReference type="PROSITE" id="PS50141"/>
    </source>
</evidence>
<name>A0A267FNZ8_9PLAT</name>
<feature type="domain" description="DRBM" evidence="3">
    <location>
        <begin position="161"/>
        <end position="226"/>
    </location>
</feature>
<dbReference type="EMBL" id="NIVC01000928">
    <property type="protein sequence ID" value="PAA74692.1"/>
    <property type="molecule type" value="Genomic_DNA"/>
</dbReference>
<dbReference type="PANTHER" id="PTHR10910">
    <property type="entry name" value="EUKARYOTE SPECIFIC DSRNA BINDING PROTEIN"/>
    <property type="match status" value="1"/>
</dbReference>
<dbReference type="SMART" id="SM00552">
    <property type="entry name" value="ADEAMc"/>
    <property type="match status" value="1"/>
</dbReference>
<feature type="region of interest" description="Disordered" evidence="2">
    <location>
        <begin position="393"/>
        <end position="415"/>
    </location>
</feature>
<protein>
    <recommendedName>
        <fullName evidence="7">A to I editase domain-containing protein</fullName>
    </recommendedName>
</protein>
<proteinExistence type="predicted"/>
<feature type="compositionally biased region" description="Low complexity" evidence="2">
    <location>
        <begin position="393"/>
        <end position="406"/>
    </location>
</feature>
<dbReference type="GO" id="GO:0008251">
    <property type="term" value="F:tRNA-specific adenosine deaminase activity"/>
    <property type="evidence" value="ECO:0007669"/>
    <property type="project" value="TreeGrafter"/>
</dbReference>
<dbReference type="InterPro" id="IPR002466">
    <property type="entry name" value="A_deamin"/>
</dbReference>
<evidence type="ECO:0000313" key="6">
    <source>
        <dbReference type="Proteomes" id="UP000215902"/>
    </source>
</evidence>
<dbReference type="GO" id="GO:0003725">
    <property type="term" value="F:double-stranded RNA binding"/>
    <property type="evidence" value="ECO:0007669"/>
    <property type="project" value="TreeGrafter"/>
</dbReference>
<dbReference type="SMART" id="SM00358">
    <property type="entry name" value="DSRM"/>
    <property type="match status" value="2"/>
</dbReference>
<feature type="compositionally biased region" description="Low complexity" evidence="2">
    <location>
        <begin position="78"/>
        <end position="87"/>
    </location>
</feature>
<reference evidence="5 6" key="1">
    <citation type="submission" date="2017-06" db="EMBL/GenBank/DDBJ databases">
        <title>A platform for efficient transgenesis in Macrostomum lignano, a flatworm model organism for stem cell research.</title>
        <authorList>
            <person name="Berezikov E."/>
        </authorList>
    </citation>
    <scope>NUCLEOTIDE SEQUENCE [LARGE SCALE GENOMIC DNA]</scope>
    <source>
        <strain evidence="5">DV1</strain>
        <tissue evidence="5">Whole organism</tissue>
    </source>
</reference>
<dbReference type="GO" id="GO:0006396">
    <property type="term" value="P:RNA processing"/>
    <property type="evidence" value="ECO:0007669"/>
    <property type="project" value="InterPro"/>
</dbReference>
<dbReference type="PROSITE" id="PS50137">
    <property type="entry name" value="DS_RBD"/>
    <property type="match status" value="2"/>
</dbReference>
<evidence type="ECO:0008006" key="7">
    <source>
        <dbReference type="Google" id="ProtNLM"/>
    </source>
</evidence>
<dbReference type="AlphaFoldDB" id="A0A267FNZ8"/>
<dbReference type="GO" id="GO:0003726">
    <property type="term" value="F:double-stranded RNA adenosine deaminase activity"/>
    <property type="evidence" value="ECO:0007669"/>
    <property type="project" value="TreeGrafter"/>
</dbReference>
<dbReference type="SUPFAM" id="SSF54768">
    <property type="entry name" value="dsRNA-binding domain-like"/>
    <property type="match status" value="2"/>
</dbReference>
<sequence length="664" mass="71251">MSDSGFTVKTPVTQLNELRQGQVAYVLISQSGPPHCPVFEMACRVDGREFRANGHSKQEAKQEAARLAVAALLNSAPAAPPAARVAAGSKRSAADAFTSGSSPAKKPRSDHWTPPPLPAPHAPSAPATRPQLSFLAALPTPPASQQQQKGLPSASELATKNPVSIINELRPNGVTFHLVDTKEAPGRTPRFVMQCVVDGYAYTAEANNKKVAKMRSAQVALREAFHLMSTYSGSGDSASPCQAPAATPTEQSFADSVQRLVRDQFEQLASGLPERLARRKVLAGIVMSRGPDLDPSADLTVVCVTTGTKCLSGQHLDASGSCLLDCHAEILSRRCLLRFFHHQLATAIKSNSESIFQLATNGSKFCLRPEVSLHLYISTSPCGDARVFAPTDPGAAADASGDATEAANEDEHPTRASRGLLRTKIECGEGTIPVPATLVAQTWDGILGGERLLTMSCSDKVASWCLLGLQGCLLSRLVEPVYLRSIVIGSSFNRSHCRRALIGRLQRPAPGLPVAEPALLGVTERDPRQARAAPDCSLNWYCLDGVQPELVNSSTGRLVPETVTDASDSGGSNASRLSKRALFANYARLVHLLRRQHQAQSRRPQQQLRLPPVPKTGSSGITYREAKEACTEYRSAKSAMIGFLRQNGKGLWAAKPWELQEFTL</sequence>
<dbReference type="GO" id="GO:0005737">
    <property type="term" value="C:cytoplasm"/>
    <property type="evidence" value="ECO:0007669"/>
    <property type="project" value="TreeGrafter"/>
</dbReference>
<evidence type="ECO:0000256" key="1">
    <source>
        <dbReference type="PROSITE-ProRule" id="PRU00266"/>
    </source>
</evidence>
<comment type="caution">
    <text evidence="5">The sequence shown here is derived from an EMBL/GenBank/DDBJ whole genome shotgun (WGS) entry which is preliminary data.</text>
</comment>
<dbReference type="InterPro" id="IPR014720">
    <property type="entry name" value="dsRBD_dom"/>
</dbReference>
<feature type="region of interest" description="Disordered" evidence="2">
    <location>
        <begin position="78"/>
        <end position="128"/>
    </location>
</feature>
<dbReference type="Pfam" id="PF02137">
    <property type="entry name" value="A_deamin"/>
    <property type="match status" value="1"/>
</dbReference>
<feature type="region of interest" description="Disordered" evidence="2">
    <location>
        <begin position="595"/>
        <end position="621"/>
    </location>
</feature>
<feature type="compositionally biased region" description="Low complexity" evidence="2">
    <location>
        <begin position="598"/>
        <end position="609"/>
    </location>
</feature>
<accession>A0A267FNZ8</accession>
<dbReference type="STRING" id="282301.A0A267FNZ8"/>
<evidence type="ECO:0000256" key="2">
    <source>
        <dbReference type="SAM" id="MobiDB-lite"/>
    </source>
</evidence>
<dbReference type="GO" id="GO:0005730">
    <property type="term" value="C:nucleolus"/>
    <property type="evidence" value="ECO:0007669"/>
    <property type="project" value="TreeGrafter"/>
</dbReference>